<accession>A0A6P7GUS2</accession>
<reference evidence="2" key="1">
    <citation type="submission" date="2025-08" db="UniProtKB">
        <authorList>
            <consortium name="RefSeq"/>
        </authorList>
    </citation>
    <scope>IDENTIFICATION</scope>
    <source>
        <tissue evidence="2">Whole insect</tissue>
    </source>
</reference>
<name>A0A6P7GUS2_DIAVI</name>
<gene>
    <name evidence="2" type="primary">LOC114343138</name>
</gene>
<proteinExistence type="predicted"/>
<evidence type="ECO:0000313" key="2">
    <source>
        <dbReference type="RefSeq" id="XP_028149747.1"/>
    </source>
</evidence>
<dbReference type="AlphaFoldDB" id="A0A6P7GUS2"/>
<dbReference type="SUPFAM" id="SSF110035">
    <property type="entry name" value="GDNF receptor-like"/>
    <property type="match status" value="1"/>
</dbReference>
<protein>
    <submittedName>
        <fullName evidence="2">PiggyBac transposable element-derived protein 3-like</fullName>
    </submittedName>
</protein>
<dbReference type="RefSeq" id="XP_028149747.1">
    <property type="nucleotide sequence ID" value="XM_028293946.1"/>
</dbReference>
<evidence type="ECO:0000256" key="1">
    <source>
        <dbReference type="SAM" id="MobiDB-lite"/>
    </source>
</evidence>
<dbReference type="PANTHER" id="PTHR47055:SF3">
    <property type="entry name" value="PHORBOL-ESTER_DAG-TYPE DOMAIN-CONTAINING PROTEIN"/>
    <property type="match status" value="1"/>
</dbReference>
<dbReference type="InterPro" id="IPR052638">
    <property type="entry name" value="PiggyBac_TE-derived"/>
</dbReference>
<dbReference type="InParanoid" id="A0A6P7GUS2"/>
<feature type="non-terminal residue" evidence="2">
    <location>
        <position position="219"/>
    </location>
</feature>
<dbReference type="GO" id="GO:0043565">
    <property type="term" value="F:sequence-specific DNA binding"/>
    <property type="evidence" value="ECO:0007669"/>
    <property type="project" value="TreeGrafter"/>
</dbReference>
<organism evidence="2">
    <name type="scientific">Diabrotica virgifera virgifera</name>
    <name type="common">western corn rootworm</name>
    <dbReference type="NCBI Taxonomy" id="50390"/>
    <lineage>
        <taxon>Eukaryota</taxon>
        <taxon>Metazoa</taxon>
        <taxon>Ecdysozoa</taxon>
        <taxon>Arthropoda</taxon>
        <taxon>Hexapoda</taxon>
        <taxon>Insecta</taxon>
        <taxon>Pterygota</taxon>
        <taxon>Neoptera</taxon>
        <taxon>Endopterygota</taxon>
        <taxon>Coleoptera</taxon>
        <taxon>Polyphaga</taxon>
        <taxon>Cucujiformia</taxon>
        <taxon>Chrysomeloidea</taxon>
        <taxon>Chrysomelidae</taxon>
        <taxon>Galerucinae</taxon>
        <taxon>Diabroticina</taxon>
        <taxon>Diabroticites</taxon>
        <taxon>Diabrotica</taxon>
    </lineage>
</organism>
<dbReference type="PANTHER" id="PTHR47055">
    <property type="entry name" value="DDE_TNP_1_7 DOMAIN-CONTAINING PROTEIN"/>
    <property type="match status" value="1"/>
</dbReference>
<feature type="region of interest" description="Disordered" evidence="1">
    <location>
        <begin position="30"/>
        <end position="57"/>
    </location>
</feature>
<dbReference type="InterPro" id="IPR037193">
    <property type="entry name" value="GDNF_alpha"/>
</dbReference>
<feature type="compositionally biased region" description="Acidic residues" evidence="1">
    <location>
        <begin position="41"/>
        <end position="57"/>
    </location>
</feature>
<sequence>MDKASRSYWKKPLTLAELLEEIEKEDIDVPDSIAILPPENANDDVTDEDSGEEDNVDIENLPGCQLRAECQVSVPNQSDSDDDKSLADFVEHKPKKFKKFKYSKRDLQSNFPTWIPIQSVNNHCFPATIFKLFMADIVETITKYSPEDYNEVEKMVFQSTCHTALTSCNGHYHCRMLLNPVLHHCDMSRCNRNSCMEALQKFYSKPDFPWNVEIAFCLC</sequence>